<gene>
    <name evidence="1" type="ORF">Harvfovirus3_42</name>
</gene>
<sequence>MAAESKESDFKFALSPEGETSGMIYDSMGKEIGEFKSSEAKETTWHTFDWSSDLTLIIPTVHQFDSFTNLIFQQSSRTVKMYLAELSRSKLQTRSIYLLKKIPLTDRELMNLMVSEPHYLPNGKMLIFSSIILTAEADTGFSVKEIDGYQLGPLRSPTPVAKDSSNIQNKLGGIFMHIVDLKTRKAITHAIPGGEQHSNFITAPKLFILETKVK</sequence>
<reference evidence="1" key="1">
    <citation type="submission" date="2018-10" db="EMBL/GenBank/DDBJ databases">
        <title>Hidden diversity of soil giant viruses.</title>
        <authorList>
            <person name="Schulz F."/>
            <person name="Alteio L."/>
            <person name="Goudeau D."/>
            <person name="Ryan E.M."/>
            <person name="Malmstrom R.R."/>
            <person name="Blanchard J."/>
            <person name="Woyke T."/>
        </authorList>
    </citation>
    <scope>NUCLEOTIDE SEQUENCE</scope>
    <source>
        <strain evidence="1">HAV1</strain>
    </source>
</reference>
<name>A0A3G5A087_9VIRU</name>
<accession>A0A3G5A087</accession>
<protein>
    <submittedName>
        <fullName evidence="1">Uncharacterized protein</fullName>
    </submittedName>
</protein>
<organism evidence="1">
    <name type="scientific">Harvfovirus sp</name>
    <dbReference type="NCBI Taxonomy" id="2487768"/>
    <lineage>
        <taxon>Viruses</taxon>
        <taxon>Varidnaviria</taxon>
        <taxon>Bamfordvirae</taxon>
        <taxon>Nucleocytoviricota</taxon>
        <taxon>Megaviricetes</taxon>
        <taxon>Imitervirales</taxon>
        <taxon>Mimiviridae</taxon>
        <taxon>Klosneuvirinae</taxon>
    </lineage>
</organism>
<proteinExistence type="predicted"/>
<evidence type="ECO:0000313" key="1">
    <source>
        <dbReference type="EMBL" id="AYV80597.1"/>
    </source>
</evidence>
<dbReference type="EMBL" id="MK072245">
    <property type="protein sequence ID" value="AYV80597.1"/>
    <property type="molecule type" value="Genomic_DNA"/>
</dbReference>